<dbReference type="NCBIfam" id="NF006745">
    <property type="entry name" value="PRK09270.1-4"/>
    <property type="match status" value="1"/>
</dbReference>
<organism evidence="1 2">
    <name type="scientific">Rahnella victoriana</name>
    <dbReference type="NCBI Taxonomy" id="1510570"/>
    <lineage>
        <taxon>Bacteria</taxon>
        <taxon>Pseudomonadati</taxon>
        <taxon>Pseudomonadota</taxon>
        <taxon>Gammaproteobacteria</taxon>
        <taxon>Enterobacterales</taxon>
        <taxon>Yersiniaceae</taxon>
        <taxon>Rahnella</taxon>
    </lineage>
</organism>
<evidence type="ECO:0000313" key="2">
    <source>
        <dbReference type="Proteomes" id="UP000600307"/>
    </source>
</evidence>
<dbReference type="GO" id="GO:0016301">
    <property type="term" value="F:kinase activity"/>
    <property type="evidence" value="ECO:0007669"/>
    <property type="project" value="UniProtKB-KW"/>
</dbReference>
<gene>
    <name evidence="1" type="ORF">IV431_15775</name>
</gene>
<comment type="caution">
    <text evidence="1">The sequence shown here is derived from an EMBL/GenBank/DDBJ whole genome shotgun (WGS) entry which is preliminary data.</text>
</comment>
<dbReference type="Gene3D" id="3.40.50.300">
    <property type="entry name" value="P-loop containing nucleotide triphosphate hydrolases"/>
    <property type="match status" value="1"/>
</dbReference>
<protein>
    <submittedName>
        <fullName evidence="1">Nucleoside/nucleotide kinase family protein</fullName>
    </submittedName>
</protein>
<keyword evidence="2" id="KW-1185">Reference proteome</keyword>
<dbReference type="Proteomes" id="UP000600307">
    <property type="component" value="Unassembled WGS sequence"/>
</dbReference>
<sequence length="235" mass="26483">MNVMLTINGLTTKAFFPDNDIAQLHLPLLQRFSLQQRQLNRPLVVFLVAPPGTGKSTLSAFWQKLSTETPALVPLQTLPMDGFHQRNGWLDAHHLRQRKGAPETFDIIKLRDALMALREPGSCWPEYSRTLHEPVEDAIRVTAPVLIVEGNWLLLEDEGWRQLAEYCDLSVFIHASPEVLRGRLIDRKIRGGLTPEQASDFYAATDGPNVARVLKGSRRADIVLHMSADGAYHFE</sequence>
<dbReference type="EMBL" id="JADOBH010000003">
    <property type="protein sequence ID" value="MBF7957013.1"/>
    <property type="molecule type" value="Genomic_DNA"/>
</dbReference>
<keyword evidence="1" id="KW-0418">Kinase</keyword>
<dbReference type="SUPFAM" id="SSF52540">
    <property type="entry name" value="P-loop containing nucleoside triphosphate hydrolases"/>
    <property type="match status" value="1"/>
</dbReference>
<evidence type="ECO:0000313" key="1">
    <source>
        <dbReference type="EMBL" id="MBF7957013.1"/>
    </source>
</evidence>
<dbReference type="InterPro" id="IPR027417">
    <property type="entry name" value="P-loop_NTPase"/>
</dbReference>
<reference evidence="1 2" key="1">
    <citation type="submission" date="2020-11" db="EMBL/GenBank/DDBJ databases">
        <title>Taxonomic investigation of Rahnella spp.</title>
        <authorList>
            <person name="Lee S.D."/>
        </authorList>
    </citation>
    <scope>NUCLEOTIDE SEQUENCE [LARGE SCALE GENOMIC DNA]</scope>
    <source>
        <strain evidence="1 2">SAP-10</strain>
    </source>
</reference>
<keyword evidence="1" id="KW-0808">Transferase</keyword>
<proteinExistence type="predicted"/>
<dbReference type="RefSeq" id="WP_195817573.1">
    <property type="nucleotide sequence ID" value="NZ_CP089919.1"/>
</dbReference>
<name>A0ABS0DUB7_9GAMM</name>
<accession>A0ABS0DUB7</accession>
<dbReference type="PANTHER" id="PTHR10285">
    <property type="entry name" value="URIDINE KINASE"/>
    <property type="match status" value="1"/>
</dbReference>